<sequence length="284" mass="31420">MAIDSNTLLNWQFDDVEHSYNERDSILYALGVGLGRDPLNRDELNYVYEQNLKTLPTMAVTMATLGMWVKNPATGITWNKLVHSGQNAIFHHPLPSAGKVIGKAEISEVYDRGAEKGAVIVVKRSIYDAETEVCYCTLEQTLMLRADGGFGGATLPKDNQVTMPDRQADVRLSQETTPGQAIIYRLSGDWNPLHIDPDVATQAGFSQPILHGYCSYAIAGWAVCQAAKQPASALKELSAQFTFPVLPGNSIEFEFWQQSENEWLFNATSNGKLVLNKCRARFSS</sequence>
<organism evidence="3 4">
    <name type="scientific">Zhongshania marina</name>
    <dbReference type="NCBI Taxonomy" id="2304603"/>
    <lineage>
        <taxon>Bacteria</taxon>
        <taxon>Pseudomonadati</taxon>
        <taxon>Pseudomonadota</taxon>
        <taxon>Gammaproteobacteria</taxon>
        <taxon>Cellvibrionales</taxon>
        <taxon>Spongiibacteraceae</taxon>
        <taxon>Zhongshania</taxon>
    </lineage>
</organism>
<accession>A0A2S4HFT6</accession>
<dbReference type="SUPFAM" id="SSF54637">
    <property type="entry name" value="Thioesterase/thiol ester dehydrase-isomerase"/>
    <property type="match status" value="2"/>
</dbReference>
<dbReference type="PANTHER" id="PTHR13078">
    <property type="entry name" value="PEROXISOMAL MULTIFUNCTIONAL ENZYME TYPE 2-RELATED"/>
    <property type="match status" value="1"/>
</dbReference>
<gene>
    <name evidence="3" type="ORF">C0068_09535</name>
</gene>
<dbReference type="GO" id="GO:0003857">
    <property type="term" value="F:(3S)-3-hydroxyacyl-CoA dehydrogenase (NAD+) activity"/>
    <property type="evidence" value="ECO:0007669"/>
    <property type="project" value="TreeGrafter"/>
</dbReference>
<protein>
    <submittedName>
        <fullName evidence="3">3-alpha,7-alpha, 12-alpha-trihydroxy-5-beta-cholest-24-enoyl-CoA hydratase</fullName>
    </submittedName>
</protein>
<dbReference type="Gene3D" id="3.10.129.10">
    <property type="entry name" value="Hotdog Thioesterase"/>
    <property type="match status" value="2"/>
</dbReference>
<evidence type="ECO:0000259" key="2">
    <source>
        <dbReference type="Pfam" id="PF22622"/>
    </source>
</evidence>
<dbReference type="InterPro" id="IPR029069">
    <property type="entry name" value="HotDog_dom_sf"/>
</dbReference>
<evidence type="ECO:0000313" key="4">
    <source>
        <dbReference type="Proteomes" id="UP000237222"/>
    </source>
</evidence>
<evidence type="ECO:0000313" key="3">
    <source>
        <dbReference type="EMBL" id="POP52854.1"/>
    </source>
</evidence>
<feature type="domain" description="MaoC-like" evidence="1">
    <location>
        <begin position="163"/>
        <end position="263"/>
    </location>
</feature>
<dbReference type="Pfam" id="PF22622">
    <property type="entry name" value="MFE-2_hydrat-2_N"/>
    <property type="match status" value="1"/>
</dbReference>
<reference evidence="3" key="1">
    <citation type="submission" date="2018-01" db="EMBL/GenBank/DDBJ databases">
        <authorList>
            <person name="Yu X.-D."/>
        </authorList>
    </citation>
    <scope>NUCLEOTIDE SEQUENCE</scope>
    <source>
        <strain evidence="3">ZX-21</strain>
    </source>
</reference>
<dbReference type="Pfam" id="PF01575">
    <property type="entry name" value="MaoC_dehydratas"/>
    <property type="match status" value="1"/>
</dbReference>
<dbReference type="InterPro" id="IPR002539">
    <property type="entry name" value="MaoC-like_dom"/>
</dbReference>
<evidence type="ECO:0000259" key="1">
    <source>
        <dbReference type="Pfam" id="PF01575"/>
    </source>
</evidence>
<dbReference type="GO" id="GO:0004300">
    <property type="term" value="F:enoyl-CoA hydratase activity"/>
    <property type="evidence" value="ECO:0007669"/>
    <property type="project" value="TreeGrafter"/>
</dbReference>
<dbReference type="RefSeq" id="WP_103684272.1">
    <property type="nucleotide sequence ID" value="NZ_PQGG01000021.1"/>
</dbReference>
<dbReference type="Proteomes" id="UP000237222">
    <property type="component" value="Unassembled WGS sequence"/>
</dbReference>
<dbReference type="OrthoDB" id="9774179at2"/>
<comment type="caution">
    <text evidence="3">The sequence shown here is derived from an EMBL/GenBank/DDBJ whole genome shotgun (WGS) entry which is preliminary data.</text>
</comment>
<dbReference type="AlphaFoldDB" id="A0A2S4HFT6"/>
<dbReference type="PANTHER" id="PTHR13078:SF56">
    <property type="entry name" value="PEROXISOMAL MULTIFUNCTIONAL ENZYME TYPE 2"/>
    <property type="match status" value="1"/>
</dbReference>
<dbReference type="EMBL" id="PQGG01000021">
    <property type="protein sequence ID" value="POP52854.1"/>
    <property type="molecule type" value="Genomic_DNA"/>
</dbReference>
<dbReference type="GO" id="GO:0044594">
    <property type="term" value="F:17-beta-hydroxysteroid dehydrogenase (NAD+) activity"/>
    <property type="evidence" value="ECO:0007669"/>
    <property type="project" value="TreeGrafter"/>
</dbReference>
<feature type="domain" description="Peroxisomal multifunctional enzyme type 2-like N-terminal" evidence="2">
    <location>
        <begin position="19"/>
        <end position="145"/>
    </location>
</feature>
<dbReference type="InterPro" id="IPR054357">
    <property type="entry name" value="MFE-2_N"/>
</dbReference>
<dbReference type="GO" id="GO:0006635">
    <property type="term" value="P:fatty acid beta-oxidation"/>
    <property type="evidence" value="ECO:0007669"/>
    <property type="project" value="TreeGrafter"/>
</dbReference>
<proteinExistence type="predicted"/>
<name>A0A2S4HFT6_9GAMM</name>